<evidence type="ECO:0000256" key="3">
    <source>
        <dbReference type="ARBA" id="ARBA00022475"/>
    </source>
</evidence>
<comment type="similarity">
    <text evidence="2 7">Belongs to the XK family.</text>
</comment>
<dbReference type="Proteomes" id="UP001148838">
    <property type="component" value="Unassembled WGS sequence"/>
</dbReference>
<keyword evidence="6 7" id="KW-0472">Membrane</keyword>
<evidence type="ECO:0000256" key="7">
    <source>
        <dbReference type="RuleBase" id="RU910716"/>
    </source>
</evidence>
<accession>A0ABQ8S5D8</accession>
<keyword evidence="4 7" id="KW-0812">Transmembrane</keyword>
<dbReference type="PANTHER" id="PTHR16024:SF6">
    <property type="entry name" value="XK-RELATED PROTEIN"/>
    <property type="match status" value="1"/>
</dbReference>
<feature type="transmembrane region" description="Helical" evidence="7">
    <location>
        <begin position="43"/>
        <end position="61"/>
    </location>
</feature>
<dbReference type="Pfam" id="PF09815">
    <property type="entry name" value="XK-related"/>
    <property type="match status" value="1"/>
</dbReference>
<feature type="transmembrane region" description="Helical" evidence="7">
    <location>
        <begin position="104"/>
        <end position="128"/>
    </location>
</feature>
<dbReference type="InterPro" id="IPR018629">
    <property type="entry name" value="XK-rel"/>
</dbReference>
<keyword evidence="3" id="KW-1003">Cell membrane</keyword>
<feature type="transmembrane region" description="Helical" evidence="7">
    <location>
        <begin position="6"/>
        <end position="23"/>
    </location>
</feature>
<dbReference type="InterPro" id="IPR050895">
    <property type="entry name" value="XK-related_scramblase"/>
</dbReference>
<organism evidence="8 9">
    <name type="scientific">Periplaneta americana</name>
    <name type="common">American cockroach</name>
    <name type="synonym">Blatta americana</name>
    <dbReference type="NCBI Taxonomy" id="6978"/>
    <lineage>
        <taxon>Eukaryota</taxon>
        <taxon>Metazoa</taxon>
        <taxon>Ecdysozoa</taxon>
        <taxon>Arthropoda</taxon>
        <taxon>Hexapoda</taxon>
        <taxon>Insecta</taxon>
        <taxon>Pterygota</taxon>
        <taxon>Neoptera</taxon>
        <taxon>Polyneoptera</taxon>
        <taxon>Dictyoptera</taxon>
        <taxon>Blattodea</taxon>
        <taxon>Blattoidea</taxon>
        <taxon>Blattidae</taxon>
        <taxon>Blattinae</taxon>
        <taxon>Periplaneta</taxon>
    </lineage>
</organism>
<reference evidence="8 9" key="1">
    <citation type="journal article" date="2022" name="Allergy">
        <title>Genome assembly and annotation of Periplaneta americana reveal a comprehensive cockroach allergen profile.</title>
        <authorList>
            <person name="Wang L."/>
            <person name="Xiong Q."/>
            <person name="Saelim N."/>
            <person name="Wang L."/>
            <person name="Nong W."/>
            <person name="Wan A.T."/>
            <person name="Shi M."/>
            <person name="Liu X."/>
            <person name="Cao Q."/>
            <person name="Hui J.H.L."/>
            <person name="Sookrung N."/>
            <person name="Leung T.F."/>
            <person name="Tungtrongchitr A."/>
            <person name="Tsui S.K.W."/>
        </authorList>
    </citation>
    <scope>NUCLEOTIDE SEQUENCE [LARGE SCALE GENOMIC DNA]</scope>
    <source>
        <strain evidence="8">PWHHKU_190912</strain>
    </source>
</reference>
<evidence type="ECO:0000256" key="5">
    <source>
        <dbReference type="ARBA" id="ARBA00022989"/>
    </source>
</evidence>
<feature type="transmembrane region" description="Helical" evidence="7">
    <location>
        <begin position="73"/>
        <end position="92"/>
    </location>
</feature>
<evidence type="ECO:0000256" key="6">
    <source>
        <dbReference type="ARBA" id="ARBA00023136"/>
    </source>
</evidence>
<evidence type="ECO:0000313" key="9">
    <source>
        <dbReference type="Proteomes" id="UP001148838"/>
    </source>
</evidence>
<protein>
    <recommendedName>
        <fullName evidence="7">XK-related protein</fullName>
    </recommendedName>
</protein>
<name>A0ABQ8S5D8_PERAM</name>
<gene>
    <name evidence="8" type="ORF">ANN_25966</name>
</gene>
<sequence length="160" mass="18355">MFPTWTALACAVHWLIMTTWLSLLDRTNFCTSSPDSATRKERIGEVLFAAILGLVYIFTYITPGEGRTRTRYLVYYMVCFVENLIATVMWAVRVPSQLRDTWYFLPLVISSIVPFVIGIIFMILYYLFFHPKGVPSTKHVHTNCDSPLTQETNISEPCQG</sequence>
<dbReference type="EMBL" id="JAJSOF020000036">
    <property type="protein sequence ID" value="KAJ4428970.1"/>
    <property type="molecule type" value="Genomic_DNA"/>
</dbReference>
<dbReference type="PANTHER" id="PTHR16024">
    <property type="entry name" value="XK-RELATED PROTEIN"/>
    <property type="match status" value="1"/>
</dbReference>
<keyword evidence="9" id="KW-1185">Reference proteome</keyword>
<evidence type="ECO:0000313" key="8">
    <source>
        <dbReference type="EMBL" id="KAJ4428970.1"/>
    </source>
</evidence>
<keyword evidence="5 7" id="KW-1133">Transmembrane helix</keyword>
<proteinExistence type="inferred from homology"/>
<comment type="caution">
    <text evidence="8">The sequence shown here is derived from an EMBL/GenBank/DDBJ whole genome shotgun (WGS) entry which is preliminary data.</text>
</comment>
<evidence type="ECO:0000256" key="4">
    <source>
        <dbReference type="ARBA" id="ARBA00022692"/>
    </source>
</evidence>
<evidence type="ECO:0000256" key="1">
    <source>
        <dbReference type="ARBA" id="ARBA00004651"/>
    </source>
</evidence>
<comment type="subcellular location">
    <subcellularLocation>
        <location evidence="1">Cell membrane</location>
        <topology evidence="1">Multi-pass membrane protein</topology>
    </subcellularLocation>
    <subcellularLocation>
        <location evidence="7">Membrane</location>
        <topology evidence="7">Multi-pass membrane protein</topology>
    </subcellularLocation>
</comment>
<evidence type="ECO:0000256" key="2">
    <source>
        <dbReference type="ARBA" id="ARBA00008789"/>
    </source>
</evidence>